<protein>
    <recommendedName>
        <fullName evidence="3">Cell envelope-related transcriptional attenuator domain-containing protein</fullName>
    </recommendedName>
</protein>
<dbReference type="PANTHER" id="PTHR33392:SF6">
    <property type="entry name" value="POLYISOPRENYL-TEICHOIC ACID--PEPTIDOGLYCAN TEICHOIC ACID TRANSFERASE TAGU"/>
    <property type="match status" value="1"/>
</dbReference>
<organism evidence="4 5">
    <name type="scientific">Blautia hydrogenotrophica (strain DSM 10507 / JCM 14656 / S5a33)</name>
    <name type="common">Ruminococcus hydrogenotrophicus</name>
    <dbReference type="NCBI Taxonomy" id="476272"/>
    <lineage>
        <taxon>Bacteria</taxon>
        <taxon>Bacillati</taxon>
        <taxon>Bacillota</taxon>
        <taxon>Clostridia</taxon>
        <taxon>Lachnospirales</taxon>
        <taxon>Lachnospiraceae</taxon>
        <taxon>Blautia</taxon>
    </lineage>
</organism>
<evidence type="ECO:0000313" key="4">
    <source>
        <dbReference type="EMBL" id="EEG49825.1"/>
    </source>
</evidence>
<dbReference type="GeneID" id="86820502"/>
<reference evidence="4 5" key="2">
    <citation type="submission" date="2009-02" db="EMBL/GenBank/DDBJ databases">
        <title>Draft genome sequence of Blautia hydrogenotrophica DSM 10507 (Ruminococcus hydrogenotrophicus DSM 10507).</title>
        <authorList>
            <person name="Sudarsanam P."/>
            <person name="Ley R."/>
            <person name="Guruge J."/>
            <person name="Turnbaugh P.J."/>
            <person name="Mahowald M."/>
            <person name="Liep D."/>
            <person name="Gordon J."/>
        </authorList>
    </citation>
    <scope>NUCLEOTIDE SEQUENCE [LARGE SCALE GENOMIC DNA]</scope>
    <source>
        <strain evidence="5">DSM 10507 / JCM 14656 / S5a33</strain>
    </source>
</reference>
<dbReference type="Pfam" id="PF03816">
    <property type="entry name" value="LytR_cpsA_psr"/>
    <property type="match status" value="1"/>
</dbReference>
<gene>
    <name evidence="4" type="ORF">RUMHYD_01244</name>
</gene>
<dbReference type="InterPro" id="IPR050922">
    <property type="entry name" value="LytR/CpsA/Psr_CW_biosynth"/>
</dbReference>
<name>C0CK74_BLAHS</name>
<proteinExistence type="inferred from homology"/>
<dbReference type="HOGENOM" id="CLU_050688_1_0_9"/>
<dbReference type="RefSeq" id="WP_005947204.1">
    <property type="nucleotide sequence ID" value="NZ_CP136423.1"/>
</dbReference>
<keyword evidence="2" id="KW-0472">Membrane</keyword>
<comment type="caution">
    <text evidence="4">The sequence shown here is derived from an EMBL/GenBank/DDBJ whole genome shotgun (WGS) entry which is preliminary data.</text>
</comment>
<dbReference type="AlphaFoldDB" id="C0CK74"/>
<feature type="transmembrane region" description="Helical" evidence="2">
    <location>
        <begin position="9"/>
        <end position="31"/>
    </location>
</feature>
<comment type="similarity">
    <text evidence="1">Belongs to the LytR/CpsA/Psr (LCP) family.</text>
</comment>
<keyword evidence="2" id="KW-0812">Transmembrane</keyword>
<keyword evidence="2" id="KW-1133">Transmembrane helix</keyword>
<sequence>MSIKKRSRFWLKIAVVLLAVLTVAIVLWKIWPDEEKSQVESSNERAYRHIEVDGKQYDYNTNMLTLLCMGIDTTDDSEGQSDVIDLMVLDRENEKMKILSFSRDSMVPIRIFDASGKSLGWEEQHLALASSYGSTQERGCLLTCEAVSKLIWDIPIVYYAGANLSAFEQFQDLVGSFTVQVPDDSLASLGEEYQKGNTVTITSENAELFVRSRDTDVDFSNTSRMQRQRVYIDGYVQSLRKQLQEDFNGTVTRATGLLSQVVTNISIDEVSDFAKMIMDYEFSAEEDYIVVEGSEKKGLFHDEYHIDETELQKLILETFYTQK</sequence>
<dbReference type="InterPro" id="IPR004474">
    <property type="entry name" value="LytR_CpsA_psr"/>
</dbReference>
<evidence type="ECO:0000259" key="3">
    <source>
        <dbReference type="Pfam" id="PF03816"/>
    </source>
</evidence>
<evidence type="ECO:0000256" key="2">
    <source>
        <dbReference type="SAM" id="Phobius"/>
    </source>
</evidence>
<feature type="domain" description="Cell envelope-related transcriptional attenuator" evidence="3">
    <location>
        <begin position="81"/>
        <end position="238"/>
    </location>
</feature>
<keyword evidence="5" id="KW-1185">Reference proteome</keyword>
<dbReference type="PANTHER" id="PTHR33392">
    <property type="entry name" value="POLYISOPRENYL-TEICHOIC ACID--PEPTIDOGLYCAN TEICHOIC ACID TRANSFERASE TAGU"/>
    <property type="match status" value="1"/>
</dbReference>
<evidence type="ECO:0000256" key="1">
    <source>
        <dbReference type="ARBA" id="ARBA00006068"/>
    </source>
</evidence>
<dbReference type="eggNOG" id="COG1316">
    <property type="taxonomic scope" value="Bacteria"/>
</dbReference>
<dbReference type="Proteomes" id="UP000003100">
    <property type="component" value="Unassembled WGS sequence"/>
</dbReference>
<dbReference type="Gene3D" id="3.40.630.190">
    <property type="entry name" value="LCP protein"/>
    <property type="match status" value="1"/>
</dbReference>
<reference evidence="4 5" key="1">
    <citation type="submission" date="2009-01" db="EMBL/GenBank/DDBJ databases">
        <authorList>
            <person name="Fulton L."/>
            <person name="Clifton S."/>
            <person name="Fulton B."/>
            <person name="Xu J."/>
            <person name="Minx P."/>
            <person name="Pepin K.H."/>
            <person name="Johnson M."/>
            <person name="Bhonagiri V."/>
            <person name="Nash W.E."/>
            <person name="Mardis E.R."/>
            <person name="Wilson R.K."/>
        </authorList>
    </citation>
    <scope>NUCLEOTIDE SEQUENCE [LARGE SCALE GENOMIC DNA]</scope>
    <source>
        <strain evidence="5">DSM 10507 / JCM 14656 / S5a33</strain>
    </source>
</reference>
<dbReference type="EMBL" id="ACBZ01000059">
    <property type="protein sequence ID" value="EEG49825.1"/>
    <property type="molecule type" value="Genomic_DNA"/>
</dbReference>
<evidence type="ECO:0000313" key="5">
    <source>
        <dbReference type="Proteomes" id="UP000003100"/>
    </source>
</evidence>
<accession>C0CK74</accession>
<dbReference type="PATRIC" id="fig|476272.21.peg.2590"/>